<dbReference type="PROSITE" id="PS50043">
    <property type="entry name" value="HTH_LUXR_2"/>
    <property type="match status" value="1"/>
</dbReference>
<dbReference type="SMART" id="SM00448">
    <property type="entry name" value="REC"/>
    <property type="match status" value="1"/>
</dbReference>
<evidence type="ECO:0000313" key="9">
    <source>
        <dbReference type="Proteomes" id="UP001597024"/>
    </source>
</evidence>
<evidence type="ECO:0000313" key="8">
    <source>
        <dbReference type="EMBL" id="MFD0883440.1"/>
    </source>
</evidence>
<dbReference type="InterPro" id="IPR039420">
    <property type="entry name" value="WalR-like"/>
</dbReference>
<dbReference type="Proteomes" id="UP001597024">
    <property type="component" value="Unassembled WGS sequence"/>
</dbReference>
<dbReference type="Pfam" id="PF00072">
    <property type="entry name" value="Response_reg"/>
    <property type="match status" value="1"/>
</dbReference>
<protein>
    <submittedName>
        <fullName evidence="8">Response regulator</fullName>
    </submittedName>
</protein>
<keyword evidence="3" id="KW-0238">DNA-binding</keyword>
<dbReference type="CDD" id="cd06170">
    <property type="entry name" value="LuxR_C_like"/>
    <property type="match status" value="1"/>
</dbReference>
<evidence type="ECO:0000256" key="2">
    <source>
        <dbReference type="ARBA" id="ARBA00023015"/>
    </source>
</evidence>
<evidence type="ECO:0000256" key="4">
    <source>
        <dbReference type="ARBA" id="ARBA00023163"/>
    </source>
</evidence>
<evidence type="ECO:0000256" key="5">
    <source>
        <dbReference type="PROSITE-ProRule" id="PRU00169"/>
    </source>
</evidence>
<evidence type="ECO:0000256" key="1">
    <source>
        <dbReference type="ARBA" id="ARBA00022553"/>
    </source>
</evidence>
<feature type="domain" description="HTH luxR-type" evidence="6">
    <location>
        <begin position="148"/>
        <end position="213"/>
    </location>
</feature>
<keyword evidence="4" id="KW-0804">Transcription</keyword>
<dbReference type="Gene3D" id="3.40.50.2300">
    <property type="match status" value="1"/>
</dbReference>
<dbReference type="InterPro" id="IPR000792">
    <property type="entry name" value="Tscrpt_reg_LuxR_C"/>
</dbReference>
<accession>A0ABW3DHS8</accession>
<organism evidence="8 9">
    <name type="scientific">Streptosporangium algeriense</name>
    <dbReference type="NCBI Taxonomy" id="1682748"/>
    <lineage>
        <taxon>Bacteria</taxon>
        <taxon>Bacillati</taxon>
        <taxon>Actinomycetota</taxon>
        <taxon>Actinomycetes</taxon>
        <taxon>Streptosporangiales</taxon>
        <taxon>Streptosporangiaceae</taxon>
        <taxon>Streptosporangium</taxon>
    </lineage>
</organism>
<dbReference type="PANTHER" id="PTHR43214">
    <property type="entry name" value="TWO-COMPONENT RESPONSE REGULATOR"/>
    <property type="match status" value="1"/>
</dbReference>
<dbReference type="SUPFAM" id="SSF46894">
    <property type="entry name" value="C-terminal effector domain of the bipartite response regulators"/>
    <property type="match status" value="1"/>
</dbReference>
<keyword evidence="2" id="KW-0805">Transcription regulation</keyword>
<gene>
    <name evidence="8" type="ORF">ACFQ08_02565</name>
</gene>
<feature type="modified residue" description="4-aspartylphosphate" evidence="5">
    <location>
        <position position="54"/>
    </location>
</feature>
<dbReference type="CDD" id="cd17535">
    <property type="entry name" value="REC_NarL-like"/>
    <property type="match status" value="1"/>
</dbReference>
<proteinExistence type="predicted"/>
<dbReference type="InterPro" id="IPR058245">
    <property type="entry name" value="NreC/VraR/RcsB-like_REC"/>
</dbReference>
<dbReference type="PROSITE" id="PS50110">
    <property type="entry name" value="RESPONSE_REGULATORY"/>
    <property type="match status" value="1"/>
</dbReference>
<dbReference type="EMBL" id="JBHTHX010000038">
    <property type="protein sequence ID" value="MFD0883440.1"/>
    <property type="molecule type" value="Genomic_DNA"/>
</dbReference>
<sequence>MIRVLVADDEPLITAGIRTVLESAGDIEVVAEAENGRAAVEAALGHRVDVALVDVNMPVLDGLSAIEELRGLVPTLRTLVLTSFGTEPNVVRALRGGAAGFVLKSCTPDELIRAVRAAHGGDAYLSPPVTRLVLDMVTPGEVDRRREAVELLGALTPREAEVLRLLAEGMSNAEIGRGLAMSEASVKTYVSRILTKLNCSNRVQAALLVRDAGHR</sequence>
<dbReference type="InterPro" id="IPR011006">
    <property type="entry name" value="CheY-like_superfamily"/>
</dbReference>
<reference evidence="9" key="1">
    <citation type="journal article" date="2019" name="Int. J. Syst. Evol. Microbiol.">
        <title>The Global Catalogue of Microorganisms (GCM) 10K type strain sequencing project: providing services to taxonomists for standard genome sequencing and annotation.</title>
        <authorList>
            <consortium name="The Broad Institute Genomics Platform"/>
            <consortium name="The Broad Institute Genome Sequencing Center for Infectious Disease"/>
            <person name="Wu L."/>
            <person name="Ma J."/>
        </authorList>
    </citation>
    <scope>NUCLEOTIDE SEQUENCE [LARGE SCALE GENOMIC DNA]</scope>
    <source>
        <strain evidence="9">CCUG 62974</strain>
    </source>
</reference>
<feature type="domain" description="Response regulatory" evidence="7">
    <location>
        <begin position="3"/>
        <end position="119"/>
    </location>
</feature>
<evidence type="ECO:0000256" key="3">
    <source>
        <dbReference type="ARBA" id="ARBA00023125"/>
    </source>
</evidence>
<keyword evidence="1 5" id="KW-0597">Phosphoprotein</keyword>
<dbReference type="InterPro" id="IPR001789">
    <property type="entry name" value="Sig_transdc_resp-reg_receiver"/>
</dbReference>
<dbReference type="PROSITE" id="PS00622">
    <property type="entry name" value="HTH_LUXR_1"/>
    <property type="match status" value="1"/>
</dbReference>
<evidence type="ECO:0000259" key="6">
    <source>
        <dbReference type="PROSITE" id="PS50043"/>
    </source>
</evidence>
<dbReference type="PANTHER" id="PTHR43214:SF24">
    <property type="entry name" value="TRANSCRIPTIONAL REGULATORY PROTEIN NARL-RELATED"/>
    <property type="match status" value="1"/>
</dbReference>
<dbReference type="Pfam" id="PF00196">
    <property type="entry name" value="GerE"/>
    <property type="match status" value="1"/>
</dbReference>
<dbReference type="SMART" id="SM00421">
    <property type="entry name" value="HTH_LUXR"/>
    <property type="match status" value="1"/>
</dbReference>
<evidence type="ECO:0000259" key="7">
    <source>
        <dbReference type="PROSITE" id="PS50110"/>
    </source>
</evidence>
<comment type="caution">
    <text evidence="8">The sequence shown here is derived from an EMBL/GenBank/DDBJ whole genome shotgun (WGS) entry which is preliminary data.</text>
</comment>
<dbReference type="InterPro" id="IPR016032">
    <property type="entry name" value="Sig_transdc_resp-reg_C-effctor"/>
</dbReference>
<name>A0ABW3DHS8_9ACTN</name>
<keyword evidence="9" id="KW-1185">Reference proteome</keyword>
<dbReference type="PRINTS" id="PR00038">
    <property type="entry name" value="HTHLUXR"/>
</dbReference>
<dbReference type="SUPFAM" id="SSF52172">
    <property type="entry name" value="CheY-like"/>
    <property type="match status" value="1"/>
</dbReference>